<organism evidence="1 2">
    <name type="scientific">Entomophthora muscae</name>
    <dbReference type="NCBI Taxonomy" id="34485"/>
    <lineage>
        <taxon>Eukaryota</taxon>
        <taxon>Fungi</taxon>
        <taxon>Fungi incertae sedis</taxon>
        <taxon>Zoopagomycota</taxon>
        <taxon>Entomophthoromycotina</taxon>
        <taxon>Entomophthoromycetes</taxon>
        <taxon>Entomophthorales</taxon>
        <taxon>Entomophthoraceae</taxon>
        <taxon>Entomophthora</taxon>
    </lineage>
</organism>
<protein>
    <submittedName>
        <fullName evidence="1">Replication termination factor 2</fullName>
    </submittedName>
</protein>
<proteinExistence type="predicted"/>
<gene>
    <name evidence="1" type="primary">rtf2_1</name>
    <name evidence="1" type="ORF">DSO57_1012573</name>
</gene>
<comment type="caution">
    <text evidence="1">The sequence shown here is derived from an EMBL/GenBank/DDBJ whole genome shotgun (WGS) entry which is preliminary data.</text>
</comment>
<evidence type="ECO:0000313" key="1">
    <source>
        <dbReference type="EMBL" id="KAJ9085566.1"/>
    </source>
</evidence>
<reference evidence="1" key="1">
    <citation type="submission" date="2022-04" db="EMBL/GenBank/DDBJ databases">
        <title>Genome of the entomopathogenic fungus Entomophthora muscae.</title>
        <authorList>
            <person name="Elya C."/>
            <person name="Lovett B.R."/>
            <person name="Lee E."/>
            <person name="Macias A.M."/>
            <person name="Hajek A.E."/>
            <person name="De Bivort B.L."/>
            <person name="Kasson M.T."/>
            <person name="De Fine Licht H.H."/>
            <person name="Stajich J.E."/>
        </authorList>
    </citation>
    <scope>NUCLEOTIDE SEQUENCE</scope>
    <source>
        <strain evidence="1">Berkeley</strain>
    </source>
</reference>
<accession>A0ACC2UFP4</accession>
<name>A0ACC2UFP4_9FUNG</name>
<dbReference type="EMBL" id="QTSX02000755">
    <property type="protein sequence ID" value="KAJ9085566.1"/>
    <property type="molecule type" value="Genomic_DNA"/>
</dbReference>
<keyword evidence="2" id="KW-1185">Reference proteome</keyword>
<dbReference type="Proteomes" id="UP001165960">
    <property type="component" value="Unassembled WGS sequence"/>
</dbReference>
<sequence length="270" mass="29979">MGNDGGSIPKRCELVKTKKKAVKFDPSVGLVTRWFLCALSKKPLESPVVICELGKLYNKESLLEYFINKKKYGDADKICGHIRSLGKVRTLKLMDNPQYKGKSGSASTIAPFICPLTLKEMNGKYKFVYLQSCCCAFSETGLKEMQSHSNLLCPLCNAPYSPDDVTEICPPQEVQDQLIIELQAKREALSAKKAKKRTEDSSEATVIEPSKKIKMTPAQETPSTKSDEIISNLLLAKEKSSAIKSIYASNKASDKKAQNFLCRGTFNRYA</sequence>
<evidence type="ECO:0000313" key="2">
    <source>
        <dbReference type="Proteomes" id="UP001165960"/>
    </source>
</evidence>